<dbReference type="RefSeq" id="WP_155584070.1">
    <property type="nucleotide sequence ID" value="NZ_JBHSTH010000017.1"/>
</dbReference>
<dbReference type="InterPro" id="IPR001568">
    <property type="entry name" value="RNase_T2-like"/>
</dbReference>
<organism evidence="4 5">
    <name type="scientific">Pseudomonas spelaei</name>
    <dbReference type="NCBI Taxonomy" id="1055469"/>
    <lineage>
        <taxon>Bacteria</taxon>
        <taxon>Pseudomonadati</taxon>
        <taxon>Pseudomonadota</taxon>
        <taxon>Gammaproteobacteria</taxon>
        <taxon>Pseudomonadales</taxon>
        <taxon>Pseudomonadaceae</taxon>
        <taxon>Pseudomonas</taxon>
    </lineage>
</organism>
<dbReference type="GO" id="GO:0006401">
    <property type="term" value="P:RNA catabolic process"/>
    <property type="evidence" value="ECO:0007669"/>
    <property type="project" value="UniProtKB-ARBA"/>
</dbReference>
<feature type="signal peptide" evidence="3">
    <location>
        <begin position="1"/>
        <end position="23"/>
    </location>
</feature>
<evidence type="ECO:0000256" key="3">
    <source>
        <dbReference type="SAM" id="SignalP"/>
    </source>
</evidence>
<dbReference type="CDD" id="cd01062">
    <property type="entry name" value="RNase_T2_prok"/>
    <property type="match status" value="1"/>
</dbReference>
<reference evidence="4 5" key="1">
    <citation type="submission" date="2019-11" db="EMBL/GenBank/DDBJ databases">
        <title>Pseudomonas karstica sp. nov. and Pseudomonas spelaei sp. nov. from karst caves.</title>
        <authorList>
            <person name="Zeman M."/>
        </authorList>
    </citation>
    <scope>NUCLEOTIDE SEQUENCE [LARGE SCALE GENOMIC DNA]</scope>
    <source>
        <strain evidence="4 5">CCM 7893</strain>
    </source>
</reference>
<dbReference type="OrthoDB" id="4720638at2"/>
<dbReference type="Proteomes" id="UP000438196">
    <property type="component" value="Unassembled WGS sequence"/>
</dbReference>
<gene>
    <name evidence="4" type="ORF">GNF76_15785</name>
</gene>
<dbReference type="InterPro" id="IPR033130">
    <property type="entry name" value="RNase_T2_His_AS_2"/>
</dbReference>
<dbReference type="GO" id="GO:0033897">
    <property type="term" value="F:ribonuclease T2 activity"/>
    <property type="evidence" value="ECO:0007669"/>
    <property type="project" value="InterPro"/>
</dbReference>
<accession>A0A6I3W6E1</accession>
<evidence type="ECO:0000256" key="1">
    <source>
        <dbReference type="ARBA" id="ARBA00007469"/>
    </source>
</evidence>
<dbReference type="PROSITE" id="PS00531">
    <property type="entry name" value="RNASE_T2_2"/>
    <property type="match status" value="1"/>
</dbReference>
<proteinExistence type="inferred from homology"/>
<dbReference type="PANTHER" id="PTHR11240">
    <property type="entry name" value="RIBONUCLEASE T2"/>
    <property type="match status" value="1"/>
</dbReference>
<sequence length="215" mass="23459">MKYRAAWMALWLVLAGMTTGAAAAQREQGQAGVFDFYVLSLSWSPTFCLTHPGDQQCSGKGYGFVLHGLWPQYTQGGWPASCDPQSRLSAGELAKGATLFPSPKLLKHEWSKHGTCSGLEASAYLDKTDAALGKVNIPQQLQPFNVPNSLDAQDIETLFRQSNPAMRSHGLAVICKGKVLSEVRVCLTKDLEFAACPRSVKSQCRDGDIRIPTQR</sequence>
<dbReference type="AlphaFoldDB" id="A0A6I3W6E1"/>
<dbReference type="Gene3D" id="3.90.730.10">
    <property type="entry name" value="Ribonuclease T2-like"/>
    <property type="match status" value="1"/>
</dbReference>
<dbReference type="PROSITE" id="PS00530">
    <property type="entry name" value="RNASE_T2_1"/>
    <property type="match status" value="1"/>
</dbReference>
<comment type="caution">
    <text evidence="4">The sequence shown here is derived from an EMBL/GenBank/DDBJ whole genome shotgun (WGS) entry which is preliminary data.</text>
</comment>
<dbReference type="Pfam" id="PF00445">
    <property type="entry name" value="Ribonuclease_T2"/>
    <property type="match status" value="1"/>
</dbReference>
<dbReference type="InterPro" id="IPR018188">
    <property type="entry name" value="RNase_T2_His_AS_1"/>
</dbReference>
<keyword evidence="3" id="KW-0732">Signal</keyword>
<dbReference type="GO" id="GO:0003723">
    <property type="term" value="F:RNA binding"/>
    <property type="evidence" value="ECO:0007669"/>
    <property type="project" value="InterPro"/>
</dbReference>
<dbReference type="PANTHER" id="PTHR11240:SF22">
    <property type="entry name" value="RIBONUCLEASE T2"/>
    <property type="match status" value="1"/>
</dbReference>
<evidence type="ECO:0000313" key="5">
    <source>
        <dbReference type="Proteomes" id="UP000438196"/>
    </source>
</evidence>
<name>A0A6I3W6E1_9PSED</name>
<comment type="similarity">
    <text evidence="1 2">Belongs to the RNase T2 family.</text>
</comment>
<feature type="chain" id="PRO_5026055872" evidence="3">
    <location>
        <begin position="24"/>
        <end position="215"/>
    </location>
</feature>
<dbReference type="SUPFAM" id="SSF55895">
    <property type="entry name" value="Ribonuclease Rh-like"/>
    <property type="match status" value="1"/>
</dbReference>
<dbReference type="EMBL" id="WNNK01000012">
    <property type="protein sequence ID" value="MUF05815.1"/>
    <property type="molecule type" value="Genomic_DNA"/>
</dbReference>
<protein>
    <submittedName>
        <fullName evidence="4">Ribonuclease</fullName>
    </submittedName>
</protein>
<evidence type="ECO:0000256" key="2">
    <source>
        <dbReference type="RuleBase" id="RU004328"/>
    </source>
</evidence>
<evidence type="ECO:0000313" key="4">
    <source>
        <dbReference type="EMBL" id="MUF05815.1"/>
    </source>
</evidence>
<dbReference type="InterPro" id="IPR039378">
    <property type="entry name" value="RNase_T2_prok"/>
</dbReference>
<keyword evidence="5" id="KW-1185">Reference proteome</keyword>
<dbReference type="InterPro" id="IPR036430">
    <property type="entry name" value="RNase_T2-like_sf"/>
</dbReference>